<evidence type="ECO:0000313" key="3">
    <source>
        <dbReference type="EMBL" id="MFC7218080.1"/>
    </source>
</evidence>
<evidence type="ECO:0000256" key="1">
    <source>
        <dbReference type="SAM" id="MobiDB-lite"/>
    </source>
</evidence>
<feature type="transmembrane region" description="Helical" evidence="2">
    <location>
        <begin position="31"/>
        <end position="53"/>
    </location>
</feature>
<keyword evidence="2" id="KW-0812">Transmembrane</keyword>
<keyword evidence="2" id="KW-0472">Membrane</keyword>
<feature type="compositionally biased region" description="Low complexity" evidence="1">
    <location>
        <begin position="111"/>
        <end position="125"/>
    </location>
</feature>
<dbReference type="EMBL" id="JBHSZO010000009">
    <property type="protein sequence ID" value="MFC7218080.1"/>
    <property type="molecule type" value="Genomic_DNA"/>
</dbReference>
<keyword evidence="2" id="KW-1133">Transmembrane helix</keyword>
<sequence>MLRKLINLLTFEWPARLMPGRLLRGLRSPKVLAGLAATVFVLSGVGFMAVAAWQHEQPAGAGERSAQALTDGVDDDRSAAGGSAGGGTGGSSAGGGGNGSAGEEDGGSWHPESSGSLPEPPLSGLTWPADAPRAVVTARGGVLVQSSPWHEGPAVNVLARGEQIAVACKTDGRDVSGNGIWFRLAGNPGFVAARYVRNVDGVPWC</sequence>
<reference evidence="4" key="1">
    <citation type="journal article" date="2019" name="Int. J. Syst. Evol. Microbiol.">
        <title>The Global Catalogue of Microorganisms (GCM) 10K type strain sequencing project: providing services to taxonomists for standard genome sequencing and annotation.</title>
        <authorList>
            <consortium name="The Broad Institute Genomics Platform"/>
            <consortium name="The Broad Institute Genome Sequencing Center for Infectious Disease"/>
            <person name="Wu L."/>
            <person name="Ma J."/>
        </authorList>
    </citation>
    <scope>NUCLEOTIDE SEQUENCE [LARGE SCALE GENOMIC DNA]</scope>
    <source>
        <strain evidence="4">CGMCC 1.13681</strain>
    </source>
</reference>
<dbReference type="Proteomes" id="UP001596413">
    <property type="component" value="Unassembled WGS sequence"/>
</dbReference>
<gene>
    <name evidence="3" type="ORF">ACFQLX_07845</name>
</gene>
<dbReference type="RefSeq" id="WP_386413351.1">
    <property type="nucleotide sequence ID" value="NZ_JBHSZO010000009.1"/>
</dbReference>
<evidence type="ECO:0000256" key="2">
    <source>
        <dbReference type="SAM" id="Phobius"/>
    </source>
</evidence>
<proteinExistence type="predicted"/>
<name>A0ABW2GB83_9ACTN</name>
<keyword evidence="4" id="KW-1185">Reference proteome</keyword>
<protein>
    <recommendedName>
        <fullName evidence="5">SH3 domain-containing protein</fullName>
    </recommendedName>
</protein>
<evidence type="ECO:0000313" key="4">
    <source>
        <dbReference type="Proteomes" id="UP001596413"/>
    </source>
</evidence>
<comment type="caution">
    <text evidence="3">The sequence shown here is derived from an EMBL/GenBank/DDBJ whole genome shotgun (WGS) entry which is preliminary data.</text>
</comment>
<evidence type="ECO:0008006" key="5">
    <source>
        <dbReference type="Google" id="ProtNLM"/>
    </source>
</evidence>
<feature type="compositionally biased region" description="Gly residues" evidence="1">
    <location>
        <begin position="82"/>
        <end position="100"/>
    </location>
</feature>
<feature type="region of interest" description="Disordered" evidence="1">
    <location>
        <begin position="61"/>
        <end position="128"/>
    </location>
</feature>
<organism evidence="3 4">
    <name type="scientific">Streptomyces polyrhachis</name>
    <dbReference type="NCBI Taxonomy" id="1282885"/>
    <lineage>
        <taxon>Bacteria</taxon>
        <taxon>Bacillati</taxon>
        <taxon>Actinomycetota</taxon>
        <taxon>Actinomycetes</taxon>
        <taxon>Kitasatosporales</taxon>
        <taxon>Streptomycetaceae</taxon>
        <taxon>Streptomyces</taxon>
    </lineage>
</organism>
<accession>A0ABW2GB83</accession>